<keyword evidence="5" id="KW-0732">Signal</keyword>
<dbReference type="InterPro" id="IPR013780">
    <property type="entry name" value="Glyco_hydro_b"/>
</dbReference>
<keyword evidence="6 9" id="KW-0378">Hydrolase</keyword>
<name>A0AAD4QQS4_9AGAM</name>
<dbReference type="Pfam" id="PF17801">
    <property type="entry name" value="Melibiase_C"/>
    <property type="match status" value="1"/>
</dbReference>
<evidence type="ECO:0000259" key="10">
    <source>
        <dbReference type="PROSITE" id="PS51164"/>
    </source>
</evidence>
<dbReference type="GO" id="GO:0005975">
    <property type="term" value="P:carbohydrate metabolic process"/>
    <property type="evidence" value="ECO:0007669"/>
    <property type="project" value="InterPro"/>
</dbReference>
<evidence type="ECO:0000256" key="3">
    <source>
        <dbReference type="ARBA" id="ARBA00009743"/>
    </source>
</evidence>
<evidence type="ECO:0000256" key="2">
    <source>
        <dbReference type="ARBA" id="ARBA00004613"/>
    </source>
</evidence>
<evidence type="ECO:0000256" key="1">
    <source>
        <dbReference type="ARBA" id="ARBA00001255"/>
    </source>
</evidence>
<evidence type="ECO:0000256" key="4">
    <source>
        <dbReference type="ARBA" id="ARBA00022525"/>
    </source>
</evidence>
<dbReference type="GO" id="GO:0004557">
    <property type="term" value="F:alpha-galactosidase activity"/>
    <property type="evidence" value="ECO:0007669"/>
    <property type="project" value="UniProtKB-EC"/>
</dbReference>
<dbReference type="Proteomes" id="UP001203297">
    <property type="component" value="Unassembled WGS sequence"/>
</dbReference>
<dbReference type="InterPro" id="IPR000111">
    <property type="entry name" value="Glyco_hydro_27/36_CS"/>
</dbReference>
<dbReference type="PANTHER" id="PTHR11452:SF61">
    <property type="entry name" value="ALPHA-GALACTOSIDASE B-RELATED"/>
    <property type="match status" value="1"/>
</dbReference>
<feature type="domain" description="CBM1" evidence="10">
    <location>
        <begin position="17"/>
        <end position="53"/>
    </location>
</feature>
<evidence type="ECO:0000256" key="5">
    <source>
        <dbReference type="ARBA" id="ARBA00022729"/>
    </source>
</evidence>
<dbReference type="Pfam" id="PF16499">
    <property type="entry name" value="Melibiase_2"/>
    <property type="match status" value="1"/>
</dbReference>
<evidence type="ECO:0000256" key="9">
    <source>
        <dbReference type="RuleBase" id="RU361168"/>
    </source>
</evidence>
<dbReference type="InterPro" id="IPR002241">
    <property type="entry name" value="Glyco_hydro_27"/>
</dbReference>
<comment type="similarity">
    <text evidence="3 9">Belongs to the glycosyl hydrolase 27 family.</text>
</comment>
<keyword evidence="7" id="KW-0325">Glycoprotein</keyword>
<dbReference type="SUPFAM" id="SSF57180">
    <property type="entry name" value="Cellulose-binding domain"/>
    <property type="match status" value="1"/>
</dbReference>
<evidence type="ECO:0000256" key="6">
    <source>
        <dbReference type="ARBA" id="ARBA00022801"/>
    </source>
</evidence>
<dbReference type="PANTHER" id="PTHR11452">
    <property type="entry name" value="ALPHA-GALACTOSIDASE/ALPHA-N-ACETYLGALACTOSAMINIDASE"/>
    <property type="match status" value="1"/>
</dbReference>
<organism evidence="11 12">
    <name type="scientific">Multifurca ochricompacta</name>
    <dbReference type="NCBI Taxonomy" id="376703"/>
    <lineage>
        <taxon>Eukaryota</taxon>
        <taxon>Fungi</taxon>
        <taxon>Dikarya</taxon>
        <taxon>Basidiomycota</taxon>
        <taxon>Agaricomycotina</taxon>
        <taxon>Agaricomycetes</taxon>
        <taxon>Russulales</taxon>
        <taxon>Russulaceae</taxon>
        <taxon>Multifurca</taxon>
    </lineage>
</organism>
<comment type="subcellular location">
    <subcellularLocation>
        <location evidence="2">Secreted</location>
    </subcellularLocation>
</comment>
<evidence type="ECO:0000256" key="7">
    <source>
        <dbReference type="ARBA" id="ARBA00023180"/>
    </source>
</evidence>
<dbReference type="SUPFAM" id="SSF51011">
    <property type="entry name" value="Glycosyl hydrolase domain"/>
    <property type="match status" value="1"/>
</dbReference>
<dbReference type="Pfam" id="PF00734">
    <property type="entry name" value="CBM_1"/>
    <property type="match status" value="1"/>
</dbReference>
<dbReference type="PROSITE" id="PS51164">
    <property type="entry name" value="CBM1_2"/>
    <property type="match status" value="1"/>
</dbReference>
<keyword evidence="9" id="KW-1015">Disulfide bond</keyword>
<comment type="caution">
    <text evidence="11">The sequence shown here is derived from an EMBL/GenBank/DDBJ whole genome shotgun (WGS) entry which is preliminary data.</text>
</comment>
<dbReference type="CDD" id="cd14792">
    <property type="entry name" value="GH27"/>
    <property type="match status" value="1"/>
</dbReference>
<dbReference type="GO" id="GO:0005576">
    <property type="term" value="C:extracellular region"/>
    <property type="evidence" value="ECO:0007669"/>
    <property type="project" value="UniProtKB-SubCell"/>
</dbReference>
<keyword evidence="8 9" id="KW-0326">Glycosidase</keyword>
<keyword evidence="12" id="KW-1185">Reference proteome</keyword>
<dbReference type="SMART" id="SM00236">
    <property type="entry name" value="fCBD"/>
    <property type="match status" value="1"/>
</dbReference>
<evidence type="ECO:0000256" key="8">
    <source>
        <dbReference type="ARBA" id="ARBA00023295"/>
    </source>
</evidence>
<dbReference type="InterPro" id="IPR035971">
    <property type="entry name" value="CBD_sf"/>
</dbReference>
<dbReference type="EMBL" id="WTXG01000005">
    <property type="protein sequence ID" value="KAI0305670.1"/>
    <property type="molecule type" value="Genomic_DNA"/>
</dbReference>
<dbReference type="PROSITE" id="PS00512">
    <property type="entry name" value="ALPHA_GALACTOSIDASE"/>
    <property type="match status" value="1"/>
</dbReference>
<gene>
    <name evidence="11" type="ORF">B0F90DRAFT_1880525</name>
</gene>
<evidence type="ECO:0000313" key="11">
    <source>
        <dbReference type="EMBL" id="KAI0305670.1"/>
    </source>
</evidence>
<keyword evidence="4" id="KW-0964">Secreted</keyword>
<dbReference type="InterPro" id="IPR017853">
    <property type="entry name" value="GH"/>
</dbReference>
<dbReference type="InterPro" id="IPR041233">
    <property type="entry name" value="Melibiase_C"/>
</dbReference>
<evidence type="ECO:0000313" key="12">
    <source>
        <dbReference type="Proteomes" id="UP001203297"/>
    </source>
</evidence>
<dbReference type="Gene3D" id="2.60.40.1180">
    <property type="entry name" value="Golgi alpha-mannosidase II"/>
    <property type="match status" value="1"/>
</dbReference>
<dbReference type="AlphaFoldDB" id="A0AAD4QQS4"/>
<dbReference type="EC" id="3.2.1.22" evidence="9"/>
<dbReference type="InterPro" id="IPR000254">
    <property type="entry name" value="CBD"/>
</dbReference>
<dbReference type="GO" id="GO:0030248">
    <property type="term" value="F:cellulose binding"/>
    <property type="evidence" value="ECO:0007669"/>
    <property type="project" value="InterPro"/>
</dbReference>
<dbReference type="InterPro" id="IPR013785">
    <property type="entry name" value="Aldolase_TIM"/>
</dbReference>
<dbReference type="Gene3D" id="3.20.20.70">
    <property type="entry name" value="Aldolase class I"/>
    <property type="match status" value="1"/>
</dbReference>
<dbReference type="PRINTS" id="PR00740">
    <property type="entry name" value="GLHYDRLASE27"/>
</dbReference>
<sequence length="462" mass="50288">MRSWLPEASDLVPSVFSQNIAYAQCGGFGWTGPTTCISGYTCVFFDTQYSQCLPETATNSSFPLPSTNAHSAISSSISCLDPALTSVTAAVSTAVPSKAVGRLPALGWNTWNAYRCAISANKVLAAAQSFVRLGLREAGYEYINIDDCWAMLDRNPETNEQVPDPVKFPNGIKSLADKIHSLGLKIGIYSDAGTETCAGYPGSLGFESVDAAMWQSWGIDYNCNVPGNWSDTHVIGSEFDLSNSKSAIRFRKMGDAIANNDPPMQFSLCIWGEAHVWAWGARVGHSWRMSGDSRCPNLEVIKSIISFNVGKLSSVDFFAHNDMDMMEIGNGNLTIQEEKTHFAVWAFMKSPILLGSDLERLSPAQVKIITNSELIAFHQDATVGKPALPFTPSTSARTEPPQFYSGMSSRGCHVFIVNTNDHSTTFTLDFTDVPGLNSSSVNVRDMWTFTDVGCFLATIMSL</sequence>
<protein>
    <recommendedName>
        <fullName evidence="9">Alpha-galactosidase</fullName>
        <ecNumber evidence="9">3.2.1.22</ecNumber>
    </recommendedName>
    <alternativeName>
        <fullName evidence="9">Melibiase</fullName>
    </alternativeName>
</protein>
<dbReference type="SUPFAM" id="SSF51445">
    <property type="entry name" value="(Trans)glycosidases"/>
    <property type="match status" value="1"/>
</dbReference>
<reference evidence="11" key="1">
    <citation type="journal article" date="2022" name="New Phytol.">
        <title>Evolutionary transition to the ectomycorrhizal habit in the genomes of a hyperdiverse lineage of mushroom-forming fungi.</title>
        <authorList>
            <person name="Looney B."/>
            <person name="Miyauchi S."/>
            <person name="Morin E."/>
            <person name="Drula E."/>
            <person name="Courty P.E."/>
            <person name="Kohler A."/>
            <person name="Kuo A."/>
            <person name="LaButti K."/>
            <person name="Pangilinan J."/>
            <person name="Lipzen A."/>
            <person name="Riley R."/>
            <person name="Andreopoulos W."/>
            <person name="He G."/>
            <person name="Johnson J."/>
            <person name="Nolan M."/>
            <person name="Tritt A."/>
            <person name="Barry K.W."/>
            <person name="Grigoriev I.V."/>
            <person name="Nagy L.G."/>
            <person name="Hibbett D."/>
            <person name="Henrissat B."/>
            <person name="Matheny P.B."/>
            <person name="Labbe J."/>
            <person name="Martin F.M."/>
        </authorList>
    </citation>
    <scope>NUCLEOTIDE SEQUENCE</scope>
    <source>
        <strain evidence="11">BPL690</strain>
    </source>
</reference>
<proteinExistence type="inferred from homology"/>
<comment type="catalytic activity">
    <reaction evidence="1 9">
        <text>Hydrolysis of terminal, non-reducing alpha-D-galactose residues in alpha-D-galactosides, including galactose oligosaccharides, galactomannans and galactolipids.</text>
        <dbReference type="EC" id="3.2.1.22"/>
    </reaction>
</comment>
<accession>A0AAD4QQS4</accession>